<evidence type="ECO:0000256" key="7">
    <source>
        <dbReference type="SAM" id="MobiDB-lite"/>
    </source>
</evidence>
<sequence length="234" mass="25743">MHLPESLQDLADSETVRFLKRPKSISRVCGGVFSLVIFSSLLIDGYQNRAESSELHCVFNRNYVACAFAVRAGFLSFLSSLVFLALDSHENRIIESGSKTAFRLLDFILAVIWAGVWFGAFCFLANQWQHSNSKHFLTGNSSPKAAIAFAFFSVPVWIFQAYLAFQDLRNEAPFPYKRSQDEGAVVLNTLSPSSTSSPANPTTTGPNSVSYSSSALSSYLTTPKAPRLAMMPDS</sequence>
<dbReference type="AlphaFoldDB" id="A0A8J6G2F7"/>
<feature type="region of interest" description="Disordered" evidence="7">
    <location>
        <begin position="190"/>
        <end position="219"/>
    </location>
</feature>
<dbReference type="GO" id="GO:0030672">
    <property type="term" value="C:synaptic vesicle membrane"/>
    <property type="evidence" value="ECO:0007669"/>
    <property type="project" value="TreeGrafter"/>
</dbReference>
<evidence type="ECO:0000259" key="8">
    <source>
        <dbReference type="PROSITE" id="PS51225"/>
    </source>
</evidence>
<gene>
    <name evidence="9" type="ORF">LTLLF_181700</name>
</gene>
<comment type="caution">
    <text evidence="9">The sequence shown here is derived from an EMBL/GenBank/DDBJ whole genome shotgun (WGS) entry which is preliminary data.</text>
</comment>
<dbReference type="EMBL" id="JAATJU010024899">
    <property type="protein sequence ID" value="KAH0504761.1"/>
    <property type="molecule type" value="Genomic_DNA"/>
</dbReference>
<evidence type="ECO:0000256" key="3">
    <source>
        <dbReference type="ARBA" id="ARBA00022692"/>
    </source>
</evidence>
<keyword evidence="4 6" id="KW-1133">Transmembrane helix</keyword>
<accession>A0A8J6G2F7</accession>
<dbReference type="PANTHER" id="PTHR10838">
    <property type="entry name" value="SYNAPTOGYRIN"/>
    <property type="match status" value="1"/>
</dbReference>
<evidence type="ECO:0000313" key="9">
    <source>
        <dbReference type="EMBL" id="KAH0504761.1"/>
    </source>
</evidence>
<protein>
    <recommendedName>
        <fullName evidence="6">Synaptogyrin</fullName>
    </recommendedName>
</protein>
<organism evidence="9 10">
    <name type="scientific">Microtus ochrogaster</name>
    <name type="common">Prairie vole</name>
    <dbReference type="NCBI Taxonomy" id="79684"/>
    <lineage>
        <taxon>Eukaryota</taxon>
        <taxon>Metazoa</taxon>
        <taxon>Chordata</taxon>
        <taxon>Craniata</taxon>
        <taxon>Vertebrata</taxon>
        <taxon>Euteleostomi</taxon>
        <taxon>Mammalia</taxon>
        <taxon>Eutheria</taxon>
        <taxon>Euarchontoglires</taxon>
        <taxon>Glires</taxon>
        <taxon>Rodentia</taxon>
        <taxon>Myomorpha</taxon>
        <taxon>Muroidea</taxon>
        <taxon>Cricetidae</taxon>
        <taxon>Arvicolinae</taxon>
        <taxon>Microtus</taxon>
    </lineage>
</organism>
<dbReference type="PANTHER" id="PTHR10838:SF22">
    <property type="entry name" value="SYNAPTOGYRIN-4"/>
    <property type="match status" value="1"/>
</dbReference>
<feature type="transmembrane region" description="Helical" evidence="6">
    <location>
        <begin position="146"/>
        <end position="165"/>
    </location>
</feature>
<evidence type="ECO:0000256" key="2">
    <source>
        <dbReference type="ARBA" id="ARBA00010252"/>
    </source>
</evidence>
<dbReference type="GO" id="GO:0031594">
    <property type="term" value="C:neuromuscular junction"/>
    <property type="evidence" value="ECO:0007669"/>
    <property type="project" value="TreeGrafter"/>
</dbReference>
<keyword evidence="3 6" id="KW-0812">Transmembrane</keyword>
<feature type="transmembrane region" description="Helical" evidence="6">
    <location>
        <begin position="63"/>
        <end position="86"/>
    </location>
</feature>
<evidence type="ECO:0000313" key="10">
    <source>
        <dbReference type="Proteomes" id="UP000710432"/>
    </source>
</evidence>
<keyword evidence="5 6" id="KW-0472">Membrane</keyword>
<feature type="transmembrane region" description="Helical" evidence="6">
    <location>
        <begin position="107"/>
        <end position="126"/>
    </location>
</feature>
<evidence type="ECO:0000256" key="1">
    <source>
        <dbReference type="ARBA" id="ARBA00004141"/>
    </source>
</evidence>
<dbReference type="InterPro" id="IPR016579">
    <property type="entry name" value="Synaptogyrin"/>
</dbReference>
<feature type="domain" description="MARVEL" evidence="8">
    <location>
        <begin position="18"/>
        <end position="169"/>
    </location>
</feature>
<proteinExistence type="inferred from homology"/>
<evidence type="ECO:0000256" key="6">
    <source>
        <dbReference type="PIRNR" id="PIRNR011282"/>
    </source>
</evidence>
<reference evidence="9" key="1">
    <citation type="submission" date="2020-03" db="EMBL/GenBank/DDBJ databases">
        <title>Studies in the Genomics of Life Span.</title>
        <authorList>
            <person name="Glass D."/>
        </authorList>
    </citation>
    <scope>NUCLEOTIDE SEQUENCE</scope>
    <source>
        <strain evidence="9">LTLLF</strain>
        <tissue evidence="9">Muscle</tissue>
    </source>
</reference>
<evidence type="ECO:0000256" key="4">
    <source>
        <dbReference type="ARBA" id="ARBA00022989"/>
    </source>
</evidence>
<dbReference type="Pfam" id="PF01284">
    <property type="entry name" value="MARVEL"/>
    <property type="match status" value="1"/>
</dbReference>
<dbReference type="PROSITE" id="PS51225">
    <property type="entry name" value="MARVEL"/>
    <property type="match status" value="1"/>
</dbReference>
<comment type="similarity">
    <text evidence="2 6">Belongs to the synaptogyrin family.</text>
</comment>
<name>A0A8J6G2F7_MICOH</name>
<evidence type="ECO:0000256" key="5">
    <source>
        <dbReference type="ARBA" id="ARBA00023136"/>
    </source>
</evidence>
<comment type="subcellular location">
    <subcellularLocation>
        <location evidence="1 6">Membrane</location>
        <topology evidence="1 6">Multi-pass membrane protein</topology>
    </subcellularLocation>
</comment>
<dbReference type="InterPro" id="IPR008253">
    <property type="entry name" value="Marvel"/>
</dbReference>
<dbReference type="PIRSF" id="PIRSF011282">
    <property type="entry name" value="Synaptogyrin"/>
    <property type="match status" value="1"/>
</dbReference>
<dbReference type="Proteomes" id="UP000710432">
    <property type="component" value="Unassembled WGS sequence"/>
</dbReference>
<feature type="transmembrane region" description="Helical" evidence="6">
    <location>
        <begin position="25"/>
        <end position="43"/>
    </location>
</feature>